<accession>A0AAD7AX89</accession>
<dbReference type="AlphaFoldDB" id="A0AAD7AX89"/>
<reference evidence="1" key="1">
    <citation type="submission" date="2023-03" db="EMBL/GenBank/DDBJ databases">
        <title>Massive genome expansion in bonnet fungi (Mycena s.s.) driven by repeated elements and novel gene families across ecological guilds.</title>
        <authorList>
            <consortium name="Lawrence Berkeley National Laboratory"/>
            <person name="Harder C.B."/>
            <person name="Miyauchi S."/>
            <person name="Viragh M."/>
            <person name="Kuo A."/>
            <person name="Thoen E."/>
            <person name="Andreopoulos B."/>
            <person name="Lu D."/>
            <person name="Skrede I."/>
            <person name="Drula E."/>
            <person name="Henrissat B."/>
            <person name="Morin E."/>
            <person name="Kohler A."/>
            <person name="Barry K."/>
            <person name="LaButti K."/>
            <person name="Morin E."/>
            <person name="Salamov A."/>
            <person name="Lipzen A."/>
            <person name="Mereny Z."/>
            <person name="Hegedus B."/>
            <person name="Baldrian P."/>
            <person name="Stursova M."/>
            <person name="Weitz H."/>
            <person name="Taylor A."/>
            <person name="Grigoriev I.V."/>
            <person name="Nagy L.G."/>
            <person name="Martin F."/>
            <person name="Kauserud H."/>
        </authorList>
    </citation>
    <scope>NUCLEOTIDE SEQUENCE</scope>
    <source>
        <strain evidence="1">9284</strain>
    </source>
</reference>
<keyword evidence="2" id="KW-1185">Reference proteome</keyword>
<gene>
    <name evidence="1" type="ORF">FB45DRAFT_1072548</name>
</gene>
<sequence>MFRLTGKRPNHMRDPDFVDFVHMDEESETLVAHISSEMGVKYGFEIVNNSHAEVFAYLFYFDPEHYTILPIFTYIPGTPPIPQNGGIERIGFGGDAGMEFQLDDDSQLVSSGLFKLFVATQPLYLEWIRRADALHAGVGRLIIVKEPERDMWDTEMVVVTMRAGHTESAALPPTAAIGVSYWQQWWRHFLSHCRHWRHTFRLGRMQRVYPAKSTGGDNR</sequence>
<evidence type="ECO:0000313" key="1">
    <source>
        <dbReference type="EMBL" id="KAJ7602829.1"/>
    </source>
</evidence>
<name>A0AAD7AX89_9AGAR</name>
<proteinExistence type="predicted"/>
<evidence type="ECO:0000313" key="2">
    <source>
        <dbReference type="Proteomes" id="UP001221142"/>
    </source>
</evidence>
<dbReference type="EMBL" id="JARKIF010000197">
    <property type="protein sequence ID" value="KAJ7602829.1"/>
    <property type="molecule type" value="Genomic_DNA"/>
</dbReference>
<organism evidence="1 2">
    <name type="scientific">Roridomyces roridus</name>
    <dbReference type="NCBI Taxonomy" id="1738132"/>
    <lineage>
        <taxon>Eukaryota</taxon>
        <taxon>Fungi</taxon>
        <taxon>Dikarya</taxon>
        <taxon>Basidiomycota</taxon>
        <taxon>Agaricomycotina</taxon>
        <taxon>Agaricomycetes</taxon>
        <taxon>Agaricomycetidae</taxon>
        <taxon>Agaricales</taxon>
        <taxon>Marasmiineae</taxon>
        <taxon>Mycenaceae</taxon>
        <taxon>Roridomyces</taxon>
    </lineage>
</organism>
<comment type="caution">
    <text evidence="1">The sequence shown here is derived from an EMBL/GenBank/DDBJ whole genome shotgun (WGS) entry which is preliminary data.</text>
</comment>
<protein>
    <submittedName>
        <fullName evidence="1">Uncharacterized protein</fullName>
    </submittedName>
</protein>
<dbReference type="Proteomes" id="UP001221142">
    <property type="component" value="Unassembled WGS sequence"/>
</dbReference>